<reference evidence="3" key="1">
    <citation type="submission" date="2016-03" db="EMBL/GenBank/DDBJ databases">
        <authorList>
            <person name="Guldener U."/>
        </authorList>
    </citation>
    <scope>NUCLEOTIDE SEQUENCE [LARGE SCALE GENOMIC DNA]</scope>
    <source>
        <strain evidence="3">04CH-RAC-A.6.1</strain>
    </source>
</reference>
<keyword evidence="3" id="KW-1185">Reference proteome</keyword>
<dbReference type="EMBL" id="FJUX01000079">
    <property type="protein sequence ID" value="CZT05727.1"/>
    <property type="molecule type" value="Genomic_DNA"/>
</dbReference>
<gene>
    <name evidence="2" type="ORF">RAG0_11714</name>
</gene>
<proteinExistence type="predicted"/>
<name>A0A1E1L5B3_9HELO</name>
<evidence type="ECO:0000313" key="3">
    <source>
        <dbReference type="Proteomes" id="UP000178912"/>
    </source>
</evidence>
<organism evidence="2 3">
    <name type="scientific">Rhynchosporium agropyri</name>
    <dbReference type="NCBI Taxonomy" id="914238"/>
    <lineage>
        <taxon>Eukaryota</taxon>
        <taxon>Fungi</taxon>
        <taxon>Dikarya</taxon>
        <taxon>Ascomycota</taxon>
        <taxon>Pezizomycotina</taxon>
        <taxon>Leotiomycetes</taxon>
        <taxon>Helotiales</taxon>
        <taxon>Ploettnerulaceae</taxon>
        <taxon>Rhynchosporium</taxon>
    </lineage>
</organism>
<protein>
    <submittedName>
        <fullName evidence="2">Uncharacterized protein</fullName>
    </submittedName>
</protein>
<sequence>MLKARAIKPLNFIFSLLVTSPLVATPLNLIIETSELVVKGVLALLYLASRISNIKIVDFIKVLALLYKNTITILNYSTSKSYSAVTTKLIF</sequence>
<dbReference type="Proteomes" id="UP000178912">
    <property type="component" value="Unassembled WGS sequence"/>
</dbReference>
<evidence type="ECO:0000256" key="1">
    <source>
        <dbReference type="SAM" id="SignalP"/>
    </source>
</evidence>
<evidence type="ECO:0000313" key="2">
    <source>
        <dbReference type="EMBL" id="CZT05727.1"/>
    </source>
</evidence>
<keyword evidence="1" id="KW-0732">Signal</keyword>
<feature type="signal peptide" evidence="1">
    <location>
        <begin position="1"/>
        <end position="24"/>
    </location>
</feature>
<accession>A0A1E1L5B3</accession>
<feature type="chain" id="PRO_5009446692" evidence="1">
    <location>
        <begin position="25"/>
        <end position="91"/>
    </location>
</feature>
<dbReference type="AlphaFoldDB" id="A0A1E1L5B3"/>